<keyword evidence="9" id="KW-1185">Reference proteome</keyword>
<sequence>MMDAAVNSPDQRLVCETCGDKGFTNAFVYCVKCLGFAIHRYCLKVIPKTPNERVIWYCEDCQVKLSLTQEKEAANLGHIKANAQNAPRDVNGSFTTGTKEFNFHNIPKRKRTNRKKVAASLAANKTGNKIQQRKIGFLKDCSLLACMLSEWKLLDEPQPSSSSCDLEELVSEYSPTDNESDKADSHECQPETGSGISETVDSEKNLQDNYYRYAQPVIDPIWSGSFNVIGTTYGQFEGFAAHISTKACYKVFQEASIMTSSLYLEMHPRTVLWPKSFQECEPSDHIALYFLPGNPINVKAYDNLVLDMMDNGLAMKATTKNAELLIFTSLCLPPFFRRLQEKYYLWGVFRGKQNDPISLTSHDLSKDSPNERAGVKQSVTMMKTLNTHSPRSHLSNNAKQRRRIAASGAANKKGNKIQQRKIGFLKDCNLLAHLLNEWKSLDECQPSIPSRDESDKADSHECQTESGSGLSQSLEFEKNMQDNYYGHAQPVIDPIWRGTFSVLGRNFGQFEGFAAHLSNKACYKVFKEAGTLTSSLYLEMHPKSVLWPKSFQERDPSDDDIALYFLPGNAINVKAYDDMILDMIDNGLAMKTTTKNVELLIFTSVSLPPLFRRFQEKYYLWGVFRHDLTSLESHDLSKDSPNEPVDVEQSETMMKTLDTYSPRSHLRVDDIVEPFVECMDKAMDQPIVYERSEDNNDCDFVNTEESEHIHIHRFFRTVKPRIPRAPQDVPEAEWIHPRLSQHHHLVQRNLFMQKLSPSSPFIIEKLIKKDVSIGDAISECFMRIGWSGVLALEPDEVYPEAVIEWMSTLQRTWSAIGNMELTGEVNGKKATLDMKFIRETYGVDTGVIEHPEAQYEHLAEKTLCGKQWRIMTDAIFTTVDEGTLTENLTPLANALWRIGMRNIHPRVGREMEVCRHEVPIIYGLATGNIALSYAHLVIMNIWRAYELKEMSYIPHAYLISSFLKLKNVVGINMVPKKIQENSSFK</sequence>
<keyword evidence="3" id="KW-0862">Zinc</keyword>
<comment type="caution">
    <text evidence="8">The sequence shown here is derived from an EMBL/GenBank/DDBJ whole genome shotgun (WGS) entry which is preliminary data.</text>
</comment>
<dbReference type="Gene3D" id="3.30.40.10">
    <property type="entry name" value="Zinc/RING finger domain, C3HC4 (zinc finger)"/>
    <property type="match status" value="1"/>
</dbReference>
<evidence type="ECO:0000256" key="1">
    <source>
        <dbReference type="ARBA" id="ARBA00022723"/>
    </source>
</evidence>
<keyword evidence="5" id="KW-0804">Transcription</keyword>
<evidence type="ECO:0000256" key="5">
    <source>
        <dbReference type="ARBA" id="ARBA00023163"/>
    </source>
</evidence>
<feature type="region of interest" description="Disordered" evidence="6">
    <location>
        <begin position="156"/>
        <end position="200"/>
    </location>
</feature>
<evidence type="ECO:0000256" key="6">
    <source>
        <dbReference type="SAM" id="MobiDB-lite"/>
    </source>
</evidence>
<organism evidence="8 9">
    <name type="scientific">Tagetes erecta</name>
    <name type="common">African marigold</name>
    <dbReference type="NCBI Taxonomy" id="13708"/>
    <lineage>
        <taxon>Eukaryota</taxon>
        <taxon>Viridiplantae</taxon>
        <taxon>Streptophyta</taxon>
        <taxon>Embryophyta</taxon>
        <taxon>Tracheophyta</taxon>
        <taxon>Spermatophyta</taxon>
        <taxon>Magnoliopsida</taxon>
        <taxon>eudicotyledons</taxon>
        <taxon>Gunneridae</taxon>
        <taxon>Pentapetalae</taxon>
        <taxon>asterids</taxon>
        <taxon>campanulids</taxon>
        <taxon>Asterales</taxon>
        <taxon>Asteraceae</taxon>
        <taxon>Asteroideae</taxon>
        <taxon>Heliantheae alliance</taxon>
        <taxon>Tageteae</taxon>
        <taxon>Tagetes</taxon>
    </lineage>
</organism>
<dbReference type="AlphaFoldDB" id="A0AAD8PB00"/>
<keyword evidence="1" id="KW-0479">Metal-binding</keyword>
<evidence type="ECO:0000313" key="8">
    <source>
        <dbReference type="EMBL" id="KAK1439369.1"/>
    </source>
</evidence>
<feature type="domain" description="AIPP2-like SPOC-like" evidence="7">
    <location>
        <begin position="496"/>
        <end position="624"/>
    </location>
</feature>
<dbReference type="InterPro" id="IPR011011">
    <property type="entry name" value="Znf_FYVE_PHD"/>
</dbReference>
<evidence type="ECO:0000256" key="3">
    <source>
        <dbReference type="ARBA" id="ARBA00022833"/>
    </source>
</evidence>
<dbReference type="InterPro" id="IPR056280">
    <property type="entry name" value="AIPP2-like_SPOC"/>
</dbReference>
<protein>
    <recommendedName>
        <fullName evidence="7">AIPP2-like SPOC-like domain-containing protein</fullName>
    </recommendedName>
</protein>
<dbReference type="InterPro" id="IPR049914">
    <property type="entry name" value="PHD1-3/5-6"/>
</dbReference>
<dbReference type="PANTHER" id="PTHR33304">
    <property type="match status" value="1"/>
</dbReference>
<evidence type="ECO:0000313" key="9">
    <source>
        <dbReference type="Proteomes" id="UP001229421"/>
    </source>
</evidence>
<dbReference type="SUPFAM" id="SSF57903">
    <property type="entry name" value="FYVE/PHD zinc finger"/>
    <property type="match status" value="1"/>
</dbReference>
<evidence type="ECO:0000256" key="4">
    <source>
        <dbReference type="ARBA" id="ARBA00023015"/>
    </source>
</evidence>
<accession>A0AAD8PB00</accession>
<name>A0AAD8PB00_TARER</name>
<feature type="compositionally biased region" description="Polar residues" evidence="6">
    <location>
        <begin position="387"/>
        <end position="398"/>
    </location>
</feature>
<reference evidence="8" key="1">
    <citation type="journal article" date="2023" name="bioRxiv">
        <title>Improved chromosome-level genome assembly for marigold (Tagetes erecta).</title>
        <authorList>
            <person name="Jiang F."/>
            <person name="Yuan L."/>
            <person name="Wang S."/>
            <person name="Wang H."/>
            <person name="Xu D."/>
            <person name="Wang A."/>
            <person name="Fan W."/>
        </authorList>
    </citation>
    <scope>NUCLEOTIDE SEQUENCE</scope>
    <source>
        <strain evidence="8">WSJ</strain>
        <tissue evidence="8">Leaf</tissue>
    </source>
</reference>
<dbReference type="Proteomes" id="UP001229421">
    <property type="component" value="Unassembled WGS sequence"/>
</dbReference>
<dbReference type="CDD" id="cd15489">
    <property type="entry name" value="PHD_SF"/>
    <property type="match status" value="1"/>
</dbReference>
<dbReference type="PANTHER" id="PTHR33304:SF18">
    <property type="entry name" value="CHROMATIN REGULATOR PHD FAMILY-RELATED"/>
    <property type="match status" value="1"/>
</dbReference>
<feature type="compositionally biased region" description="Basic and acidic residues" evidence="6">
    <location>
        <begin position="450"/>
        <end position="463"/>
    </location>
</feature>
<evidence type="ECO:0000259" key="7">
    <source>
        <dbReference type="Pfam" id="PF23121"/>
    </source>
</evidence>
<feature type="compositionally biased region" description="Basic and acidic residues" evidence="6">
    <location>
        <begin position="179"/>
        <end position="189"/>
    </location>
</feature>
<feature type="domain" description="AIPP2-like SPOC-like" evidence="7">
    <location>
        <begin position="222"/>
        <end position="349"/>
    </location>
</feature>
<proteinExistence type="predicted"/>
<keyword evidence="4" id="KW-0805">Transcription regulation</keyword>
<feature type="region of interest" description="Disordered" evidence="6">
    <location>
        <begin position="387"/>
        <end position="413"/>
    </location>
</feature>
<dbReference type="Pfam" id="PF23121">
    <property type="entry name" value="SPOC_AIPP2"/>
    <property type="match status" value="2"/>
</dbReference>
<dbReference type="GO" id="GO:0140566">
    <property type="term" value="F:histone reader activity"/>
    <property type="evidence" value="ECO:0007669"/>
    <property type="project" value="InterPro"/>
</dbReference>
<feature type="region of interest" description="Disordered" evidence="6">
    <location>
        <begin position="446"/>
        <end position="472"/>
    </location>
</feature>
<evidence type="ECO:0000256" key="2">
    <source>
        <dbReference type="ARBA" id="ARBA00022771"/>
    </source>
</evidence>
<dbReference type="InterPro" id="IPR013083">
    <property type="entry name" value="Znf_RING/FYVE/PHD"/>
</dbReference>
<keyword evidence="2" id="KW-0863">Zinc-finger</keyword>
<dbReference type="GO" id="GO:0008270">
    <property type="term" value="F:zinc ion binding"/>
    <property type="evidence" value="ECO:0007669"/>
    <property type="project" value="UniProtKB-KW"/>
</dbReference>
<dbReference type="EMBL" id="JAUHHV010000001">
    <property type="protein sequence ID" value="KAK1439369.1"/>
    <property type="molecule type" value="Genomic_DNA"/>
</dbReference>
<dbReference type="GO" id="GO:0034244">
    <property type="term" value="P:negative regulation of transcription elongation by RNA polymerase II"/>
    <property type="evidence" value="ECO:0007669"/>
    <property type="project" value="InterPro"/>
</dbReference>
<gene>
    <name evidence="8" type="ORF">QVD17_05186</name>
</gene>